<reference evidence="3 4" key="1">
    <citation type="submission" date="2018-05" db="EMBL/GenBank/DDBJ databases">
        <authorList>
            <person name="Goeker M."/>
            <person name="Huntemann M."/>
            <person name="Clum A."/>
            <person name="Pillay M."/>
            <person name="Palaniappan K."/>
            <person name="Varghese N."/>
            <person name="Mikhailova N."/>
            <person name="Stamatis D."/>
            <person name="Reddy T."/>
            <person name="Daum C."/>
            <person name="Shapiro N."/>
            <person name="Ivanova N."/>
            <person name="Kyrpides N."/>
            <person name="Woyke T."/>
        </authorList>
    </citation>
    <scope>NUCLEOTIDE SEQUENCE [LARGE SCALE GENOMIC DNA]</scope>
    <source>
        <strain evidence="3 4">DSM 26524</strain>
    </source>
</reference>
<dbReference type="SMART" id="SM00422">
    <property type="entry name" value="HTH_MERR"/>
    <property type="match status" value="1"/>
</dbReference>
<evidence type="ECO:0000259" key="2">
    <source>
        <dbReference type="PROSITE" id="PS50937"/>
    </source>
</evidence>
<dbReference type="SUPFAM" id="SSF55136">
    <property type="entry name" value="Probable bacterial effector-binding domain"/>
    <property type="match status" value="1"/>
</dbReference>
<dbReference type="Proteomes" id="UP000245412">
    <property type="component" value="Unassembled WGS sequence"/>
</dbReference>
<name>A0AB73SXP0_9FIRM</name>
<dbReference type="Gene3D" id="3.20.80.10">
    <property type="entry name" value="Regulatory factor, effector binding domain"/>
    <property type="match status" value="1"/>
</dbReference>
<sequence length="275" mass="32264">MENGKYKLLTIGQFAALHEINKKTLMWYDETGLFRPAVVKENGYRYYTYYQSSTLETILMLRELGVSVSEIKEFMEKRSAEKLENLLGEKMAELDRNILHLKEIRKVLVRQRKDLTDLINIDLSEIKIINKEEQYLAIVDTTKDMPIEEEIELQIAEIKKYRLRRMYDTSYGSMISVESLARGEFDNYSALFMKLADPSKKKGLHIQPQGSYMRAYCRGSWDRLPARYKELLEYAREQGLELHGYSYETGINETVIDSMDDYITQIEIPVASLMR</sequence>
<dbReference type="InterPro" id="IPR011256">
    <property type="entry name" value="Reg_factor_effector_dom_sf"/>
</dbReference>
<dbReference type="RefSeq" id="WP_109748728.1">
    <property type="nucleotide sequence ID" value="NZ_JANKBI010000029.1"/>
</dbReference>
<dbReference type="EMBL" id="QGGY01000022">
    <property type="protein sequence ID" value="PWJ72100.1"/>
    <property type="molecule type" value="Genomic_DNA"/>
</dbReference>
<dbReference type="GO" id="GO:0003700">
    <property type="term" value="F:DNA-binding transcription factor activity"/>
    <property type="evidence" value="ECO:0007669"/>
    <property type="project" value="InterPro"/>
</dbReference>
<dbReference type="AlphaFoldDB" id="A0AB73SXP0"/>
<protein>
    <submittedName>
        <fullName evidence="3">DNA-binding transcriptional MerR regulator</fullName>
    </submittedName>
</protein>
<organism evidence="3 4">
    <name type="scientific">Murimonas intestini</name>
    <dbReference type="NCBI Taxonomy" id="1337051"/>
    <lineage>
        <taxon>Bacteria</taxon>
        <taxon>Bacillati</taxon>
        <taxon>Bacillota</taxon>
        <taxon>Clostridia</taxon>
        <taxon>Lachnospirales</taxon>
        <taxon>Lachnospiraceae</taxon>
        <taxon>Murimonas</taxon>
    </lineage>
</organism>
<dbReference type="Pfam" id="PF13411">
    <property type="entry name" value="MerR_1"/>
    <property type="match status" value="1"/>
</dbReference>
<dbReference type="PANTHER" id="PTHR30204:SF85">
    <property type="entry name" value="MULTIDRUG-EFFLUX TRANSPORTER 2 REGULATOR"/>
    <property type="match status" value="1"/>
</dbReference>
<dbReference type="GO" id="GO:0003677">
    <property type="term" value="F:DNA binding"/>
    <property type="evidence" value="ECO:0007669"/>
    <property type="project" value="UniProtKB-KW"/>
</dbReference>
<dbReference type="SUPFAM" id="SSF46955">
    <property type="entry name" value="Putative DNA-binding domain"/>
    <property type="match status" value="1"/>
</dbReference>
<evidence type="ECO:0000313" key="3">
    <source>
        <dbReference type="EMBL" id="PWJ72100.1"/>
    </source>
</evidence>
<evidence type="ECO:0000313" key="4">
    <source>
        <dbReference type="Proteomes" id="UP000245412"/>
    </source>
</evidence>
<dbReference type="Gene3D" id="1.10.1660.10">
    <property type="match status" value="1"/>
</dbReference>
<dbReference type="InterPro" id="IPR047057">
    <property type="entry name" value="MerR_fam"/>
</dbReference>
<proteinExistence type="predicted"/>
<evidence type="ECO:0000256" key="1">
    <source>
        <dbReference type="ARBA" id="ARBA00023125"/>
    </source>
</evidence>
<gene>
    <name evidence="3" type="ORF">C7383_12214</name>
</gene>
<dbReference type="PANTHER" id="PTHR30204">
    <property type="entry name" value="REDOX-CYCLING DRUG-SENSING TRANSCRIPTIONAL ACTIVATOR SOXR"/>
    <property type="match status" value="1"/>
</dbReference>
<dbReference type="PROSITE" id="PS50937">
    <property type="entry name" value="HTH_MERR_2"/>
    <property type="match status" value="1"/>
</dbReference>
<keyword evidence="1 3" id="KW-0238">DNA-binding</keyword>
<keyword evidence="4" id="KW-1185">Reference proteome</keyword>
<dbReference type="InterPro" id="IPR009061">
    <property type="entry name" value="DNA-bd_dom_put_sf"/>
</dbReference>
<feature type="domain" description="HTH merR-type" evidence="2">
    <location>
        <begin position="8"/>
        <end position="77"/>
    </location>
</feature>
<accession>A0AB73SXP0</accession>
<dbReference type="InterPro" id="IPR000551">
    <property type="entry name" value="MerR-type_HTH_dom"/>
</dbReference>
<comment type="caution">
    <text evidence="3">The sequence shown here is derived from an EMBL/GenBank/DDBJ whole genome shotgun (WGS) entry which is preliminary data.</text>
</comment>